<keyword evidence="2" id="KW-1185">Reference proteome</keyword>
<accession>A0ABP0ASL8</accession>
<name>A0ABP0ASL8_9PEZI</name>
<dbReference type="Proteomes" id="UP001642405">
    <property type="component" value="Unassembled WGS sequence"/>
</dbReference>
<proteinExistence type="predicted"/>
<reference evidence="1 2" key="1">
    <citation type="submission" date="2024-01" db="EMBL/GenBank/DDBJ databases">
        <authorList>
            <person name="Allen C."/>
            <person name="Tagirdzhanova G."/>
        </authorList>
    </citation>
    <scope>NUCLEOTIDE SEQUENCE [LARGE SCALE GENOMIC DNA]</scope>
</reference>
<dbReference type="EMBL" id="CAWUHB010000003">
    <property type="protein sequence ID" value="CAK7210241.1"/>
    <property type="molecule type" value="Genomic_DNA"/>
</dbReference>
<evidence type="ECO:0000313" key="1">
    <source>
        <dbReference type="EMBL" id="CAK7210241.1"/>
    </source>
</evidence>
<comment type="caution">
    <text evidence="1">The sequence shown here is derived from an EMBL/GenBank/DDBJ whole genome shotgun (WGS) entry which is preliminary data.</text>
</comment>
<organism evidence="1 2">
    <name type="scientific">Sporothrix curviconia</name>
    <dbReference type="NCBI Taxonomy" id="1260050"/>
    <lineage>
        <taxon>Eukaryota</taxon>
        <taxon>Fungi</taxon>
        <taxon>Dikarya</taxon>
        <taxon>Ascomycota</taxon>
        <taxon>Pezizomycotina</taxon>
        <taxon>Sordariomycetes</taxon>
        <taxon>Sordariomycetidae</taxon>
        <taxon>Ophiostomatales</taxon>
        <taxon>Ophiostomataceae</taxon>
        <taxon>Sporothrix</taxon>
    </lineage>
</organism>
<evidence type="ECO:0000313" key="2">
    <source>
        <dbReference type="Proteomes" id="UP001642405"/>
    </source>
</evidence>
<gene>
    <name evidence="1" type="ORF">SCUCBS95973_000712</name>
</gene>
<protein>
    <submittedName>
        <fullName evidence="1">Uncharacterized protein</fullName>
    </submittedName>
</protein>
<sequence length="182" mass="19835">MDSLDSSDADDDDDRRTIFPLCLAILDQQHMLQSNPHLRAIEKAGRAWDLLGKTYANNPAMMKMQAQAQAHAPRKPIHAAVGRLCLKAWEARQGCGDTTAAPEFVVKLREQTRDRLAQAAAESRKDKAVHGQTPILTRGHEEQAKGPSATAGNLESLFLGMGEDLTAGVDWELWDAGLGAPQ</sequence>